<accession>A0AA39PWC2</accession>
<name>A0AA39PWC2_9AGAR</name>
<keyword evidence="1" id="KW-0472">Membrane</keyword>
<keyword evidence="1" id="KW-0812">Transmembrane</keyword>
<evidence type="ECO:0000313" key="3">
    <source>
        <dbReference type="Proteomes" id="UP001175228"/>
    </source>
</evidence>
<proteinExistence type="predicted"/>
<feature type="transmembrane region" description="Helical" evidence="1">
    <location>
        <begin position="52"/>
        <end position="72"/>
    </location>
</feature>
<sequence length="150" mass="16620">MRRIFFNRIKESGQEWFHISLGIESISSITMVTKAIARSASQLPATNRPDRGPITMTVSFAISMLLVTAMLVRKVQKLNAMVQRRELSDAHEGQLEVNAAVYGDEKETLLKGAVGAALADEAREDNIVLEDDTMLITGRTITQSVEDENQ</sequence>
<evidence type="ECO:0000313" key="2">
    <source>
        <dbReference type="EMBL" id="KAK0491778.1"/>
    </source>
</evidence>
<comment type="caution">
    <text evidence="2">The sequence shown here is derived from an EMBL/GenBank/DDBJ whole genome shotgun (WGS) entry which is preliminary data.</text>
</comment>
<evidence type="ECO:0000256" key="1">
    <source>
        <dbReference type="SAM" id="Phobius"/>
    </source>
</evidence>
<organism evidence="2 3">
    <name type="scientific">Armillaria luteobubalina</name>
    <dbReference type="NCBI Taxonomy" id="153913"/>
    <lineage>
        <taxon>Eukaryota</taxon>
        <taxon>Fungi</taxon>
        <taxon>Dikarya</taxon>
        <taxon>Basidiomycota</taxon>
        <taxon>Agaricomycotina</taxon>
        <taxon>Agaricomycetes</taxon>
        <taxon>Agaricomycetidae</taxon>
        <taxon>Agaricales</taxon>
        <taxon>Marasmiineae</taxon>
        <taxon>Physalacriaceae</taxon>
        <taxon>Armillaria</taxon>
    </lineage>
</organism>
<protein>
    <submittedName>
        <fullName evidence="2">Uncharacterized protein</fullName>
    </submittedName>
</protein>
<gene>
    <name evidence="2" type="ORF">EDD18DRAFT_1334613</name>
</gene>
<keyword evidence="3" id="KW-1185">Reference proteome</keyword>
<keyword evidence="1" id="KW-1133">Transmembrane helix</keyword>
<reference evidence="2" key="1">
    <citation type="submission" date="2023-06" db="EMBL/GenBank/DDBJ databases">
        <authorList>
            <consortium name="Lawrence Berkeley National Laboratory"/>
            <person name="Ahrendt S."/>
            <person name="Sahu N."/>
            <person name="Indic B."/>
            <person name="Wong-Bajracharya J."/>
            <person name="Merenyi Z."/>
            <person name="Ke H.-M."/>
            <person name="Monk M."/>
            <person name="Kocsube S."/>
            <person name="Drula E."/>
            <person name="Lipzen A."/>
            <person name="Balint B."/>
            <person name="Henrissat B."/>
            <person name="Andreopoulos B."/>
            <person name="Martin F.M."/>
            <person name="Harder C.B."/>
            <person name="Rigling D."/>
            <person name="Ford K.L."/>
            <person name="Foster G.D."/>
            <person name="Pangilinan J."/>
            <person name="Papanicolaou A."/>
            <person name="Barry K."/>
            <person name="LaButti K."/>
            <person name="Viragh M."/>
            <person name="Koriabine M."/>
            <person name="Yan M."/>
            <person name="Riley R."/>
            <person name="Champramary S."/>
            <person name="Plett K.L."/>
            <person name="Tsai I.J."/>
            <person name="Slot J."/>
            <person name="Sipos G."/>
            <person name="Plett J."/>
            <person name="Nagy L.G."/>
            <person name="Grigoriev I.V."/>
        </authorList>
    </citation>
    <scope>NUCLEOTIDE SEQUENCE</scope>
    <source>
        <strain evidence="2">HWK02</strain>
    </source>
</reference>
<dbReference type="AlphaFoldDB" id="A0AA39PWC2"/>
<dbReference type="EMBL" id="JAUEPU010000033">
    <property type="protein sequence ID" value="KAK0491778.1"/>
    <property type="molecule type" value="Genomic_DNA"/>
</dbReference>
<dbReference type="Proteomes" id="UP001175228">
    <property type="component" value="Unassembled WGS sequence"/>
</dbReference>